<dbReference type="Gene3D" id="3.30.230.10">
    <property type="match status" value="1"/>
</dbReference>
<keyword evidence="13" id="KW-0547">Nucleotide-binding</keyword>
<keyword evidence="10" id="KW-0150">Chloroplast</keyword>
<evidence type="ECO:0000256" key="20">
    <source>
        <dbReference type="ARBA" id="ARBA00032554"/>
    </source>
</evidence>
<protein>
    <recommendedName>
        <fullName evidence="8">COP9 signalosome complex subunit 2</fullName>
        <ecNumber evidence="7">2.7.1.148</ecNumber>
    </recommendedName>
    <alternativeName>
        <fullName evidence="20">4-(cytidine-5'-diphospho)-2-C-methyl-D-erythritol kinase</fullName>
    </alternativeName>
</protein>
<dbReference type="EC" id="2.7.1.148" evidence="7"/>
<evidence type="ECO:0000256" key="18">
    <source>
        <dbReference type="ARBA" id="ARBA00023229"/>
    </source>
</evidence>
<dbReference type="FunFam" id="3.30.70.890:FF:000009">
    <property type="entry name" value="4-diphosphocytidyl-2-C-methyl-D-erythritol kinase, chloroplastic"/>
    <property type="match status" value="1"/>
</dbReference>
<evidence type="ECO:0000256" key="7">
    <source>
        <dbReference type="ARBA" id="ARBA00012052"/>
    </source>
</evidence>
<dbReference type="InterPro" id="IPR050871">
    <property type="entry name" value="26S_Proteasome/COP9_Components"/>
</dbReference>
<dbReference type="InterPro" id="IPR014721">
    <property type="entry name" value="Ribsml_uS5_D2-typ_fold_subgr"/>
</dbReference>
<comment type="similarity">
    <text evidence="6">Belongs to the GHMP kinase family. IspE subfamily.</text>
</comment>
<dbReference type="SUPFAM" id="SSF55060">
    <property type="entry name" value="GHMP Kinase, C-terminal domain"/>
    <property type="match status" value="1"/>
</dbReference>
<dbReference type="InterPro" id="IPR036390">
    <property type="entry name" value="WH_DNA-bd_sf"/>
</dbReference>
<evidence type="ECO:0000259" key="23">
    <source>
        <dbReference type="PROSITE" id="PS50250"/>
    </source>
</evidence>
<keyword evidence="17" id="KW-0809">Transit peptide</keyword>
<evidence type="ECO:0000256" key="12">
    <source>
        <dbReference type="ARBA" id="ARBA00022679"/>
    </source>
</evidence>
<evidence type="ECO:0000256" key="13">
    <source>
        <dbReference type="ARBA" id="ARBA00022741"/>
    </source>
</evidence>
<dbReference type="FunFam" id="3.30.230.10:FF:000045">
    <property type="entry name" value="4-diphosphocytidyl-2-C-methyl-D-erythritol kinase, chloroplastic"/>
    <property type="match status" value="1"/>
</dbReference>
<reference evidence="24" key="2">
    <citation type="submission" date="2023-02" db="EMBL/GenBank/DDBJ databases">
        <authorList>
            <person name="Swenson N.G."/>
            <person name="Wegrzyn J.L."/>
            <person name="Mcevoy S.L."/>
        </authorList>
    </citation>
    <scope>NUCLEOTIDE SEQUENCE</scope>
    <source>
        <strain evidence="24">91603</strain>
        <tissue evidence="24">Leaf</tissue>
    </source>
</reference>
<comment type="pathway">
    <text evidence="21">Isoprenoid biosynthesis; isopentenyl diphosphate biosynthesis via DXP pathway; isopentenyl diphosphate from 1-deoxy-D-xylulose 5-phosphate: step 3/6.</text>
</comment>
<dbReference type="InterPro" id="IPR058796">
    <property type="entry name" value="COPS2_C"/>
</dbReference>
<dbReference type="Proteomes" id="UP001064489">
    <property type="component" value="Chromosome 1"/>
</dbReference>
<evidence type="ECO:0000256" key="4">
    <source>
        <dbReference type="ARBA" id="ARBA00004496"/>
    </source>
</evidence>
<dbReference type="Pfam" id="PF00288">
    <property type="entry name" value="GHMP_kinases_N"/>
    <property type="match status" value="1"/>
</dbReference>
<dbReference type="GO" id="GO:0009507">
    <property type="term" value="C:chloroplast"/>
    <property type="evidence" value="ECO:0007669"/>
    <property type="project" value="UniProtKB-SubCell"/>
</dbReference>
<comment type="subcellular location">
    <subcellularLocation>
        <location evidence="4">Cytoplasm</location>
    </subcellularLocation>
    <subcellularLocation>
        <location evidence="2">Nucleus</location>
    </subcellularLocation>
    <subcellularLocation>
        <location evidence="3">Plastid</location>
        <location evidence="3">Chloroplast</location>
    </subcellularLocation>
</comment>
<dbReference type="SMART" id="SM00088">
    <property type="entry name" value="PINT"/>
    <property type="match status" value="1"/>
</dbReference>
<dbReference type="Pfam" id="PF25983">
    <property type="entry name" value="COPS2_C"/>
    <property type="match status" value="1"/>
</dbReference>
<evidence type="ECO:0000256" key="11">
    <source>
        <dbReference type="ARBA" id="ARBA00022640"/>
    </source>
</evidence>
<comment type="catalytic activity">
    <reaction evidence="1">
        <text>4-CDP-2-C-methyl-D-erythritol + ATP = 4-CDP-2-C-methyl-D-erythritol 2-phosphate + ADP + H(+)</text>
        <dbReference type="Rhea" id="RHEA:18437"/>
        <dbReference type="ChEBI" id="CHEBI:15378"/>
        <dbReference type="ChEBI" id="CHEBI:30616"/>
        <dbReference type="ChEBI" id="CHEBI:57823"/>
        <dbReference type="ChEBI" id="CHEBI:57919"/>
        <dbReference type="ChEBI" id="CHEBI:456216"/>
        <dbReference type="EC" id="2.7.1.148"/>
    </reaction>
</comment>
<dbReference type="InterPro" id="IPR004424">
    <property type="entry name" value="IspE"/>
</dbReference>
<keyword evidence="18" id="KW-0414">Isoprene biosynthesis</keyword>
<keyword evidence="9" id="KW-0963">Cytoplasm</keyword>
<evidence type="ECO:0000313" key="24">
    <source>
        <dbReference type="EMBL" id="KAI9196450.1"/>
    </source>
</evidence>
<evidence type="ECO:0000256" key="19">
    <source>
        <dbReference type="ARBA" id="ARBA00023242"/>
    </source>
</evidence>
<evidence type="ECO:0000256" key="21">
    <source>
        <dbReference type="ARBA" id="ARBA00060636"/>
    </source>
</evidence>
<evidence type="ECO:0000256" key="8">
    <source>
        <dbReference type="ARBA" id="ARBA00014879"/>
    </source>
</evidence>
<evidence type="ECO:0000256" key="9">
    <source>
        <dbReference type="ARBA" id="ARBA00022490"/>
    </source>
</evidence>
<dbReference type="AlphaFoldDB" id="A0AAD5P1S0"/>
<evidence type="ECO:0000256" key="22">
    <source>
        <dbReference type="SAM" id="MobiDB-lite"/>
    </source>
</evidence>
<dbReference type="SMART" id="SM00753">
    <property type="entry name" value="PAM"/>
    <property type="match status" value="1"/>
</dbReference>
<dbReference type="HAMAP" id="MF_00061">
    <property type="entry name" value="IspE"/>
    <property type="match status" value="1"/>
</dbReference>
<dbReference type="InterPro" id="IPR020568">
    <property type="entry name" value="Ribosomal_Su5_D2-typ_SF"/>
</dbReference>
<evidence type="ECO:0000256" key="17">
    <source>
        <dbReference type="ARBA" id="ARBA00022946"/>
    </source>
</evidence>
<keyword evidence="25" id="KW-1185">Reference proteome</keyword>
<evidence type="ECO:0000256" key="10">
    <source>
        <dbReference type="ARBA" id="ARBA00022528"/>
    </source>
</evidence>
<evidence type="ECO:0000256" key="5">
    <source>
        <dbReference type="ARBA" id="ARBA00009318"/>
    </source>
</evidence>
<evidence type="ECO:0000256" key="6">
    <source>
        <dbReference type="ARBA" id="ARBA00009684"/>
    </source>
</evidence>
<evidence type="ECO:0000256" key="3">
    <source>
        <dbReference type="ARBA" id="ARBA00004229"/>
    </source>
</evidence>
<evidence type="ECO:0000256" key="16">
    <source>
        <dbReference type="ARBA" id="ARBA00022840"/>
    </source>
</evidence>
<dbReference type="FunFam" id="1.25.40.570:FF:000011">
    <property type="entry name" value="COP9 signalosome complex subunit 2"/>
    <property type="match status" value="1"/>
</dbReference>
<feature type="region of interest" description="Disordered" evidence="22">
    <location>
        <begin position="1"/>
        <end position="22"/>
    </location>
</feature>
<dbReference type="GO" id="GO:0005524">
    <property type="term" value="F:ATP binding"/>
    <property type="evidence" value="ECO:0007669"/>
    <property type="project" value="UniProtKB-KW"/>
</dbReference>
<dbReference type="Gene3D" id="1.25.40.570">
    <property type="match status" value="1"/>
</dbReference>
<proteinExistence type="inferred from homology"/>
<dbReference type="PANTHER" id="PTHR10678">
    <property type="entry name" value="26S PROTEASOME NON-ATPASE REGULATORY SUBUNIT 11/COP9 SIGNALOSOME COMPLEX SUBUNIT 2"/>
    <property type="match status" value="1"/>
</dbReference>
<keyword evidence="16" id="KW-0067">ATP-binding</keyword>
<evidence type="ECO:0000313" key="25">
    <source>
        <dbReference type="Proteomes" id="UP001064489"/>
    </source>
</evidence>
<dbReference type="EMBL" id="JAJSOW010000003">
    <property type="protein sequence ID" value="KAI9196450.1"/>
    <property type="molecule type" value="Genomic_DNA"/>
</dbReference>
<name>A0AAD5P1S0_ACENE</name>
<dbReference type="InterPro" id="IPR000717">
    <property type="entry name" value="PCI_dom"/>
</dbReference>
<reference evidence="24" key="1">
    <citation type="journal article" date="2022" name="Plant J.">
        <title>Strategies of tolerance reflected in two North American maple genomes.</title>
        <authorList>
            <person name="McEvoy S.L."/>
            <person name="Sezen U.U."/>
            <person name="Trouern-Trend A."/>
            <person name="McMahon S.M."/>
            <person name="Schaberg P.G."/>
            <person name="Yang J."/>
            <person name="Wegrzyn J.L."/>
            <person name="Swenson N.G."/>
        </authorList>
    </citation>
    <scope>NUCLEOTIDE SEQUENCE</scope>
    <source>
        <strain evidence="24">91603</strain>
    </source>
</reference>
<evidence type="ECO:0000256" key="14">
    <source>
        <dbReference type="ARBA" id="ARBA00022777"/>
    </source>
</evidence>
<comment type="caution">
    <text evidence="24">The sequence shown here is derived from an EMBL/GenBank/DDBJ whole genome shotgun (WGS) entry which is preliminary data.</text>
</comment>
<keyword evidence="19" id="KW-0539">Nucleus</keyword>
<dbReference type="GO" id="GO:0008180">
    <property type="term" value="C:COP9 signalosome"/>
    <property type="evidence" value="ECO:0007669"/>
    <property type="project" value="UniProtKB-KW"/>
</dbReference>
<accession>A0AAD5P1S0</accession>
<sequence>MGSDADMEDYGFEYSDEEPEEQDVDIENQYYNSKGLVESDPEAALAGFAEVVGMEPEKAEWGFKALKQTVKLYYRLGKYKEMMDAYREMLTYIKSAVTRNYSEKCINNIMDFVSGSASQNFGLLQEFYQTTLRALEEAKNERLWFKTNLKLCKIWFDMGEYGRMSKILKELHKSCQKEDGTDDQKKGSQLLEVYAIEIQMYTETKNNKKLKQLYQKGLAIKSAIPHPRIMGIIRECGGKMHMAERQWADAATDFFEAFKNYDEAGNHRRIQCLKYLVLANMLMESEVNPFDGQEAKPYKNDPEILAMTNLIAAYQRNEIIEFEKILKSNRRTIMDDPFIRNYIEDLLKNVRTQVLLKLIKPYTRIRIPFISKELNVPEKDVEQLLVSLILDNRIDGHIDQVNRLLERGDRSKGMKKYTAIDKWNTQLRPHGFSSPDPKLQSWRRTPILKCTSKQLEIVYNPDERLNNLADEVDRDAPLSRLTLFSPCKINVFLRITDKRDDGFHDLASLFHVISLGDTIKFSLSPLKTKDRLSTNVPGVPLDEKNLIIKALNLYRKKTGSDNFFWIHLDKRVPTGAGLGGGSSNAATALWAANQFNGCAATEKELQEWSSEIGSDIPFFFSQGAAYCTGRGEVVQDVPPLVPLEIPMVLIKPKEACSTAEVYKRLRLDQNSKVDPLALLEKISRNGLSQDVCINDLEPPAFEVLPSLKRLKQRVIAASRGQYDAVLMSGSGSTIVGIGSPDPPQFVYDDDEYQDVFLSEASFITREENQWYKESPLESTCGQTPGFTGSMEMQK</sequence>
<feature type="compositionally biased region" description="Polar residues" evidence="22">
    <location>
        <begin position="776"/>
        <end position="794"/>
    </location>
</feature>
<dbReference type="GO" id="GO:0016114">
    <property type="term" value="P:terpenoid biosynthetic process"/>
    <property type="evidence" value="ECO:0007669"/>
    <property type="project" value="InterPro"/>
</dbReference>
<dbReference type="SUPFAM" id="SSF54211">
    <property type="entry name" value="Ribosomal protein S5 domain 2-like"/>
    <property type="match status" value="1"/>
</dbReference>
<keyword evidence="15" id="KW-0736">Signalosome</keyword>
<dbReference type="Gene3D" id="3.30.70.890">
    <property type="entry name" value="GHMP kinase, C-terminal domain"/>
    <property type="match status" value="1"/>
</dbReference>
<keyword evidence="12" id="KW-0808">Transferase</keyword>
<dbReference type="SUPFAM" id="SSF46785">
    <property type="entry name" value="Winged helix' DNA-binding domain"/>
    <property type="match status" value="1"/>
</dbReference>
<organism evidence="24 25">
    <name type="scientific">Acer negundo</name>
    <name type="common">Box elder</name>
    <dbReference type="NCBI Taxonomy" id="4023"/>
    <lineage>
        <taxon>Eukaryota</taxon>
        <taxon>Viridiplantae</taxon>
        <taxon>Streptophyta</taxon>
        <taxon>Embryophyta</taxon>
        <taxon>Tracheophyta</taxon>
        <taxon>Spermatophyta</taxon>
        <taxon>Magnoliopsida</taxon>
        <taxon>eudicotyledons</taxon>
        <taxon>Gunneridae</taxon>
        <taxon>Pentapetalae</taxon>
        <taxon>rosids</taxon>
        <taxon>malvids</taxon>
        <taxon>Sapindales</taxon>
        <taxon>Sapindaceae</taxon>
        <taxon>Hippocastanoideae</taxon>
        <taxon>Acereae</taxon>
        <taxon>Acer</taxon>
    </lineage>
</organism>
<comment type="similarity">
    <text evidence="5">Belongs to the CSN2 family.</text>
</comment>
<dbReference type="NCBIfam" id="TIGR00154">
    <property type="entry name" value="ispE"/>
    <property type="match status" value="1"/>
</dbReference>
<dbReference type="InterPro" id="IPR006204">
    <property type="entry name" value="GHMP_kinase_N_dom"/>
</dbReference>
<gene>
    <name evidence="24" type="ORF">LWI28_024050</name>
</gene>
<feature type="domain" description="PCI" evidence="23">
    <location>
        <begin position="250"/>
        <end position="412"/>
    </location>
</feature>
<dbReference type="InterPro" id="IPR036554">
    <property type="entry name" value="GHMP_kinase_C_sf"/>
</dbReference>
<evidence type="ECO:0000256" key="1">
    <source>
        <dbReference type="ARBA" id="ARBA00001304"/>
    </source>
</evidence>
<dbReference type="GO" id="GO:0050515">
    <property type="term" value="F:4-(cytidine 5'-diphospho)-2-C-methyl-D-erythritol kinase activity"/>
    <property type="evidence" value="ECO:0007669"/>
    <property type="project" value="UniProtKB-EC"/>
</dbReference>
<dbReference type="Pfam" id="PF01399">
    <property type="entry name" value="PCI"/>
    <property type="match status" value="1"/>
</dbReference>
<keyword evidence="11" id="KW-0934">Plastid</keyword>
<feature type="region of interest" description="Disordered" evidence="22">
    <location>
        <begin position="775"/>
        <end position="794"/>
    </location>
</feature>
<keyword evidence="14" id="KW-0418">Kinase</keyword>
<evidence type="ECO:0000256" key="15">
    <source>
        <dbReference type="ARBA" id="ARBA00022790"/>
    </source>
</evidence>
<evidence type="ECO:0000256" key="2">
    <source>
        <dbReference type="ARBA" id="ARBA00004123"/>
    </source>
</evidence>
<dbReference type="PROSITE" id="PS50250">
    <property type="entry name" value="PCI"/>
    <property type="match status" value="1"/>
</dbReference>